<dbReference type="GO" id="GO:0003735">
    <property type="term" value="F:structural constituent of ribosome"/>
    <property type="evidence" value="ECO:0007669"/>
    <property type="project" value="InterPro"/>
</dbReference>
<dbReference type="GO" id="GO:0006412">
    <property type="term" value="P:translation"/>
    <property type="evidence" value="ECO:0007669"/>
    <property type="project" value="UniProtKB-UniRule"/>
</dbReference>
<dbReference type="HAMAP" id="MF_01371_B">
    <property type="entry name" value="Ribosomal_uL30_B"/>
    <property type="match status" value="1"/>
</dbReference>
<dbReference type="RefSeq" id="WP_062470736.1">
    <property type="nucleotide sequence ID" value="NZ_BBYN01000023.1"/>
</dbReference>
<comment type="subunit">
    <text evidence="2 5">Part of the 50S ribosomal subunit.</text>
</comment>
<organism evidence="7 8">
    <name type="scientific">Jeotgalibaca dankookensis</name>
    <dbReference type="NCBI Taxonomy" id="708126"/>
    <lineage>
        <taxon>Bacteria</taxon>
        <taxon>Bacillati</taxon>
        <taxon>Bacillota</taxon>
        <taxon>Bacilli</taxon>
        <taxon>Lactobacillales</taxon>
        <taxon>Carnobacteriaceae</taxon>
        <taxon>Jeotgalibaca</taxon>
    </lineage>
</organism>
<dbReference type="Pfam" id="PF00327">
    <property type="entry name" value="Ribosomal_L30"/>
    <property type="match status" value="1"/>
</dbReference>
<keyword evidence="4 5" id="KW-0687">Ribonucleoprotein</keyword>
<keyword evidence="8" id="KW-1185">Reference proteome</keyword>
<evidence type="ECO:0000313" key="8">
    <source>
        <dbReference type="Proteomes" id="UP000188993"/>
    </source>
</evidence>
<accession>A0A1S6IQJ5</accession>
<evidence type="ECO:0000256" key="4">
    <source>
        <dbReference type="ARBA" id="ARBA00023274"/>
    </source>
</evidence>
<dbReference type="CDD" id="cd01658">
    <property type="entry name" value="Ribosomal_L30"/>
    <property type="match status" value="1"/>
</dbReference>
<name>A0A1S6IQJ5_9LACT</name>
<dbReference type="EMBL" id="CP019728">
    <property type="protein sequence ID" value="AQS53816.1"/>
    <property type="molecule type" value="Genomic_DNA"/>
</dbReference>
<gene>
    <name evidence="5 7" type="primary">rpmD</name>
    <name evidence="7" type="ORF">BW727_101449</name>
</gene>
<dbReference type="SUPFAM" id="SSF55129">
    <property type="entry name" value="Ribosomal protein L30p/L7e"/>
    <property type="match status" value="1"/>
</dbReference>
<dbReference type="STRING" id="708126.BW727_101449"/>
<evidence type="ECO:0000256" key="1">
    <source>
        <dbReference type="ARBA" id="ARBA00007594"/>
    </source>
</evidence>
<dbReference type="KEGG" id="jda:BW727_101449"/>
<dbReference type="Gene3D" id="3.30.1390.20">
    <property type="entry name" value="Ribosomal protein L30, ferredoxin-like fold domain"/>
    <property type="match status" value="1"/>
</dbReference>
<dbReference type="InterPro" id="IPR016082">
    <property type="entry name" value="Ribosomal_uL30_ferredoxin-like"/>
</dbReference>
<evidence type="ECO:0000259" key="6">
    <source>
        <dbReference type="Pfam" id="PF00327"/>
    </source>
</evidence>
<dbReference type="FunFam" id="3.30.1390.20:FF:000001">
    <property type="entry name" value="50S ribosomal protein L30"/>
    <property type="match status" value="1"/>
</dbReference>
<evidence type="ECO:0000256" key="5">
    <source>
        <dbReference type="HAMAP-Rule" id="MF_01371"/>
    </source>
</evidence>
<dbReference type="GO" id="GO:0022625">
    <property type="term" value="C:cytosolic large ribosomal subunit"/>
    <property type="evidence" value="ECO:0007669"/>
    <property type="project" value="TreeGrafter"/>
</dbReference>
<dbReference type="Proteomes" id="UP000188993">
    <property type="component" value="Chromosome"/>
</dbReference>
<dbReference type="InterPro" id="IPR005996">
    <property type="entry name" value="Ribosomal_uL30_bac-type"/>
</dbReference>
<dbReference type="PIRSF" id="PIRSF002211">
    <property type="entry name" value="Ribosomal_L30_bac-type"/>
    <property type="match status" value="1"/>
</dbReference>
<dbReference type="PANTHER" id="PTHR15892:SF2">
    <property type="entry name" value="LARGE RIBOSOMAL SUBUNIT PROTEIN UL30M"/>
    <property type="match status" value="1"/>
</dbReference>
<proteinExistence type="inferred from homology"/>
<evidence type="ECO:0000313" key="7">
    <source>
        <dbReference type="EMBL" id="AQS53816.1"/>
    </source>
</evidence>
<reference evidence="7 8" key="1">
    <citation type="journal article" date="2014" name="Int. J. Syst. Evol. Microbiol.">
        <title>Jeotgalibaca dankookensis gen. nov., sp. nov., a member of the family Carnobacteriaceae, isolated from seujeot (Korean traditional food).</title>
        <authorList>
            <person name="Lee D.G."/>
            <person name="Trujillo M.E."/>
            <person name="Kang H."/>
            <person name="Ahn T.Y."/>
        </authorList>
    </citation>
    <scope>NUCLEOTIDE SEQUENCE [LARGE SCALE GENOMIC DNA]</scope>
    <source>
        <strain evidence="7 8">EX-07</strain>
    </source>
</reference>
<keyword evidence="3 5" id="KW-0689">Ribosomal protein</keyword>
<protein>
    <recommendedName>
        <fullName evidence="5">Large ribosomal subunit protein uL30</fullName>
    </recommendedName>
</protein>
<comment type="similarity">
    <text evidence="1 5">Belongs to the universal ribosomal protein uL30 family.</text>
</comment>
<feature type="domain" description="Large ribosomal subunit protein uL30-like ferredoxin-like fold" evidence="6">
    <location>
        <begin position="4"/>
        <end position="54"/>
    </location>
</feature>
<dbReference type="NCBIfam" id="TIGR01308">
    <property type="entry name" value="rpmD_bact"/>
    <property type="match status" value="1"/>
</dbReference>
<dbReference type="PANTHER" id="PTHR15892">
    <property type="entry name" value="MITOCHONDRIAL RIBOSOMAL PROTEIN L30"/>
    <property type="match status" value="1"/>
</dbReference>
<evidence type="ECO:0000256" key="3">
    <source>
        <dbReference type="ARBA" id="ARBA00022980"/>
    </source>
</evidence>
<dbReference type="AlphaFoldDB" id="A0A1S6IQJ5"/>
<sequence length="60" mass="6526">MAELKITLKRSVIGRPQNQKDTAKALGLNKIGKSVVKPVNDAITGMVKTISHLVEVEEVK</sequence>
<dbReference type="InterPro" id="IPR036919">
    <property type="entry name" value="Ribo_uL30_ferredoxin-like_sf"/>
</dbReference>
<evidence type="ECO:0000256" key="2">
    <source>
        <dbReference type="ARBA" id="ARBA00011838"/>
    </source>
</evidence>
<dbReference type="OrthoDB" id="9812790at2"/>